<evidence type="ECO:0000256" key="1">
    <source>
        <dbReference type="SAM" id="SignalP"/>
    </source>
</evidence>
<dbReference type="InterPro" id="IPR006059">
    <property type="entry name" value="SBP"/>
</dbReference>
<dbReference type="PROSITE" id="PS51257">
    <property type="entry name" value="PROKAR_LIPOPROTEIN"/>
    <property type="match status" value="1"/>
</dbReference>
<reference evidence="2 3" key="1">
    <citation type="submission" date="2020-07" db="EMBL/GenBank/DDBJ databases">
        <title>Sequencing the genomes of 1000 actinobacteria strains.</title>
        <authorList>
            <person name="Klenk H.-P."/>
        </authorList>
    </citation>
    <scope>NUCLEOTIDE SEQUENCE [LARGE SCALE GENOMIC DNA]</scope>
    <source>
        <strain evidence="2 3">DSM 42178</strain>
    </source>
</reference>
<feature type="chain" id="PRO_5038338916" evidence="1">
    <location>
        <begin position="22"/>
        <end position="428"/>
    </location>
</feature>
<accession>A0A852ZZ59</accession>
<keyword evidence="2" id="KW-0762">Sugar transport</keyword>
<proteinExistence type="predicted"/>
<keyword evidence="3" id="KW-1185">Reference proteome</keyword>
<evidence type="ECO:0000313" key="2">
    <source>
        <dbReference type="EMBL" id="NYI07626.1"/>
    </source>
</evidence>
<dbReference type="InterPro" id="IPR050490">
    <property type="entry name" value="Bact_solute-bd_prot1"/>
</dbReference>
<keyword evidence="1" id="KW-0732">Signal</keyword>
<dbReference type="PANTHER" id="PTHR43649:SF30">
    <property type="entry name" value="ABC TRANSPORTER SUBSTRATE-BINDING PROTEIN"/>
    <property type="match status" value="1"/>
</dbReference>
<comment type="caution">
    <text evidence="2">The sequence shown here is derived from an EMBL/GenBank/DDBJ whole genome shotgun (WGS) entry which is preliminary data.</text>
</comment>
<dbReference type="Pfam" id="PF01547">
    <property type="entry name" value="SBP_bac_1"/>
    <property type="match status" value="1"/>
</dbReference>
<gene>
    <name evidence="2" type="ORF">FHU37_004655</name>
</gene>
<keyword evidence="2" id="KW-0813">Transport</keyword>
<protein>
    <submittedName>
        <fullName evidence="2">Multiple sugar transport system substrate-binding protein</fullName>
    </submittedName>
</protein>
<sequence length="428" mass="46234">MNRRWIRAAAFAAASTFTLTACGNGVLGIGGSDDGRTVVKIVAADYGTDANVSSASFWSEAESAFEAEHPDIDIVPLVLPWTEIDAEVEEMIQEGDTPDLVQSGSYAGYAAEGLLYPASEYMSVRLEADLIPSYSEAGRVDGTLYGLPFVASTRMLFYNEDMFREADIALPPTTWDRLAEVAKALKDEGVEVPYGLPLGPEEPQAETMVWMMGNTGGYTDAAGNWTINSEQNVDALNWVRANLVEPGLTQPNPEQTNRQDVFQMFAGGGVGMVVGHPALLLLAEHAGLEFGVAPLPGRLGAQSGTLGAADWMMAFRENGHAAEIREFLDYLYQPEKHYSLVDEYGLLPVTDSATQLMQERKADDENLQKMIDLLPYADPYPAGEPAWSEVTARLKETIGTAMTTSDPESVLDDLQAVAEQADASAAAE</sequence>
<dbReference type="PANTHER" id="PTHR43649">
    <property type="entry name" value="ARABINOSE-BINDING PROTEIN-RELATED"/>
    <property type="match status" value="1"/>
</dbReference>
<evidence type="ECO:0000313" key="3">
    <source>
        <dbReference type="Proteomes" id="UP000567795"/>
    </source>
</evidence>
<dbReference type="RefSeq" id="WP_179816601.1">
    <property type="nucleotide sequence ID" value="NZ_JACBZD010000002.1"/>
</dbReference>
<dbReference type="SUPFAM" id="SSF53850">
    <property type="entry name" value="Periplasmic binding protein-like II"/>
    <property type="match status" value="1"/>
</dbReference>
<dbReference type="AlphaFoldDB" id="A0A852ZZ59"/>
<name>A0A852ZZ59_9ACTN</name>
<organism evidence="2 3">
    <name type="scientific">Allostreptomyces psammosilenae</name>
    <dbReference type="NCBI Taxonomy" id="1892865"/>
    <lineage>
        <taxon>Bacteria</taxon>
        <taxon>Bacillati</taxon>
        <taxon>Actinomycetota</taxon>
        <taxon>Actinomycetes</taxon>
        <taxon>Kitasatosporales</taxon>
        <taxon>Streptomycetaceae</taxon>
        <taxon>Allostreptomyces</taxon>
    </lineage>
</organism>
<dbReference type="Proteomes" id="UP000567795">
    <property type="component" value="Unassembled WGS sequence"/>
</dbReference>
<dbReference type="Gene3D" id="3.40.190.10">
    <property type="entry name" value="Periplasmic binding protein-like II"/>
    <property type="match status" value="2"/>
</dbReference>
<feature type="signal peptide" evidence="1">
    <location>
        <begin position="1"/>
        <end position="21"/>
    </location>
</feature>
<dbReference type="EMBL" id="JACBZD010000002">
    <property type="protein sequence ID" value="NYI07626.1"/>
    <property type="molecule type" value="Genomic_DNA"/>
</dbReference>